<keyword evidence="6" id="KW-1185">Reference proteome</keyword>
<dbReference type="InterPro" id="IPR006059">
    <property type="entry name" value="SBP"/>
</dbReference>
<accession>A0A4S4C1L2</accession>
<dbReference type="Proteomes" id="UP000310334">
    <property type="component" value="Unassembled WGS sequence"/>
</dbReference>
<dbReference type="SUPFAM" id="SSF53850">
    <property type="entry name" value="Periplasmic binding protein-like II"/>
    <property type="match status" value="1"/>
</dbReference>
<evidence type="ECO:0000313" key="6">
    <source>
        <dbReference type="Proteomes" id="UP000310334"/>
    </source>
</evidence>
<dbReference type="CDD" id="cd14748">
    <property type="entry name" value="PBP2_UgpB"/>
    <property type="match status" value="1"/>
</dbReference>
<dbReference type="Pfam" id="PF01547">
    <property type="entry name" value="SBP_bac_1"/>
    <property type="match status" value="1"/>
</dbReference>
<dbReference type="RefSeq" id="WP_136352378.1">
    <property type="nucleotide sequence ID" value="NZ_CP046266.1"/>
</dbReference>
<dbReference type="PANTHER" id="PTHR30061:SF50">
    <property type="entry name" value="MALTOSE_MALTODEXTRIN-BINDING PERIPLASMIC PROTEIN"/>
    <property type="match status" value="1"/>
</dbReference>
<dbReference type="EMBL" id="SSNT01000004">
    <property type="protein sequence ID" value="THF81543.1"/>
    <property type="molecule type" value="Genomic_DNA"/>
</dbReference>
<comment type="similarity">
    <text evidence="1">Belongs to the bacterial solute-binding protein 1 family.</text>
</comment>
<protein>
    <submittedName>
        <fullName evidence="5">ABC transporter substrate-binding protein</fullName>
    </submittedName>
</protein>
<dbReference type="GO" id="GO:0015768">
    <property type="term" value="P:maltose transport"/>
    <property type="evidence" value="ECO:0007669"/>
    <property type="project" value="TreeGrafter"/>
</dbReference>
<name>A0A4S4C1L2_9BACI</name>
<evidence type="ECO:0000256" key="1">
    <source>
        <dbReference type="ARBA" id="ARBA00008520"/>
    </source>
</evidence>
<proteinExistence type="inferred from homology"/>
<organism evidence="5 6">
    <name type="scientific">Metabacillus sediminilitoris</name>
    <dbReference type="NCBI Taxonomy" id="2567941"/>
    <lineage>
        <taxon>Bacteria</taxon>
        <taxon>Bacillati</taxon>
        <taxon>Bacillota</taxon>
        <taxon>Bacilli</taxon>
        <taxon>Bacillales</taxon>
        <taxon>Bacillaceae</taxon>
        <taxon>Metabacillus</taxon>
    </lineage>
</organism>
<dbReference type="OrthoDB" id="9782846at2"/>
<gene>
    <name evidence="5" type="ORF">E6W99_06475</name>
</gene>
<dbReference type="PANTHER" id="PTHR30061">
    <property type="entry name" value="MALTOSE-BINDING PERIPLASMIC PROTEIN"/>
    <property type="match status" value="1"/>
</dbReference>
<dbReference type="AlphaFoldDB" id="A0A4S4C1L2"/>
<dbReference type="PROSITE" id="PS51257">
    <property type="entry name" value="PROKAR_LIPOPROTEIN"/>
    <property type="match status" value="1"/>
</dbReference>
<reference evidence="5 6" key="1">
    <citation type="submission" date="2019-04" db="EMBL/GenBank/DDBJ databases">
        <title>Bacillus sediminilitoris sp. nov., isolated from a tidal flat sediment on the East China Sea.</title>
        <authorList>
            <person name="Wei Y."/>
            <person name="Mao H."/>
            <person name="Fang J."/>
        </authorList>
    </citation>
    <scope>NUCLEOTIDE SEQUENCE [LARGE SCALE GENOMIC DNA]</scope>
    <source>
        <strain evidence="5 6">DSL-17</strain>
    </source>
</reference>
<comment type="caution">
    <text evidence="5">The sequence shown here is derived from an EMBL/GenBank/DDBJ whole genome shotgun (WGS) entry which is preliminary data.</text>
</comment>
<evidence type="ECO:0000256" key="2">
    <source>
        <dbReference type="ARBA" id="ARBA00022448"/>
    </source>
</evidence>
<sequence length="413" mass="45683">MKKWFKSIVVVTLLSGSLLTGCNPVESSETADGKTEIVLSGWGGNPTEAKLLQQTIRDFEKKHPDIKVKHDVIADQYMDVLKTRLIGGTGPDVFYLDAFEAPGLIESGVLEPLDKYVTKDFDVNDFEKPMLQAFQHNGKTYGFPKDYSTLALFYNKKMLEKAGVEVPKTWDELQEAAKKLTKDSVYGLGITPELARLYFLSESKGGQVMTDNKASFASKEVEEGLQSIIDMRLKDKSAAQPNEAGADSGIEMFGQGKAALVLEGNWTIPYLSDTFPNVSYGTAEVPAIEGKNNTMAFTVAYVMNKESKHKEAAWKLIKYLTGKEGMKTWTSKGYALPTRKSVAEELGFADDSLRGPLVSGASYATVWQDGPYLPIAFTNFNNQFLSAFLGDQPLREALEKAQKQANKEIRINE</sequence>
<feature type="signal peptide" evidence="4">
    <location>
        <begin position="1"/>
        <end position="22"/>
    </location>
</feature>
<keyword evidence="3 4" id="KW-0732">Signal</keyword>
<evidence type="ECO:0000256" key="4">
    <source>
        <dbReference type="SAM" id="SignalP"/>
    </source>
</evidence>
<dbReference type="GO" id="GO:0055052">
    <property type="term" value="C:ATP-binding cassette (ABC) transporter complex, substrate-binding subunit-containing"/>
    <property type="evidence" value="ECO:0007669"/>
    <property type="project" value="TreeGrafter"/>
</dbReference>
<dbReference type="Gene3D" id="3.40.190.10">
    <property type="entry name" value="Periplasmic binding protein-like II"/>
    <property type="match status" value="1"/>
</dbReference>
<evidence type="ECO:0000313" key="5">
    <source>
        <dbReference type="EMBL" id="THF81543.1"/>
    </source>
</evidence>
<keyword evidence="2" id="KW-0813">Transport</keyword>
<dbReference type="GO" id="GO:1901982">
    <property type="term" value="F:maltose binding"/>
    <property type="evidence" value="ECO:0007669"/>
    <property type="project" value="TreeGrafter"/>
</dbReference>
<evidence type="ECO:0000256" key="3">
    <source>
        <dbReference type="ARBA" id="ARBA00022729"/>
    </source>
</evidence>
<dbReference type="GO" id="GO:0042956">
    <property type="term" value="P:maltodextrin transmembrane transport"/>
    <property type="evidence" value="ECO:0007669"/>
    <property type="project" value="TreeGrafter"/>
</dbReference>
<feature type="chain" id="PRO_5039499116" evidence="4">
    <location>
        <begin position="23"/>
        <end position="413"/>
    </location>
</feature>